<organism evidence="7 8">
    <name type="scientific">Hyunsoonleella aestuarii</name>
    <dbReference type="NCBI Taxonomy" id="912802"/>
    <lineage>
        <taxon>Bacteria</taxon>
        <taxon>Pseudomonadati</taxon>
        <taxon>Bacteroidota</taxon>
        <taxon>Flavobacteriia</taxon>
        <taxon>Flavobacteriales</taxon>
        <taxon>Flavobacteriaceae</taxon>
    </lineage>
</organism>
<comment type="caution">
    <text evidence="7">The sequence shown here is derived from an EMBL/GenBank/DDBJ whole genome shotgun (WGS) entry which is preliminary data.</text>
</comment>
<evidence type="ECO:0000256" key="1">
    <source>
        <dbReference type="ARBA" id="ARBA00012771"/>
    </source>
</evidence>
<evidence type="ECO:0000256" key="4">
    <source>
        <dbReference type="ARBA" id="ARBA00022691"/>
    </source>
</evidence>
<dbReference type="NCBIfam" id="TIGR00536">
    <property type="entry name" value="hemK_fam"/>
    <property type="match status" value="1"/>
</dbReference>
<name>A0ABP8EBU9_9FLAO</name>
<feature type="domain" description="Methyltransferase small" evidence="6">
    <location>
        <begin position="110"/>
        <end position="205"/>
    </location>
</feature>
<dbReference type="CDD" id="cd02440">
    <property type="entry name" value="AdoMet_MTases"/>
    <property type="match status" value="1"/>
</dbReference>
<evidence type="ECO:0000256" key="3">
    <source>
        <dbReference type="ARBA" id="ARBA00022679"/>
    </source>
</evidence>
<dbReference type="NCBIfam" id="TIGR03534">
    <property type="entry name" value="RF_mod_PrmC"/>
    <property type="match status" value="1"/>
</dbReference>
<dbReference type="SUPFAM" id="SSF53335">
    <property type="entry name" value="S-adenosyl-L-methionine-dependent methyltransferases"/>
    <property type="match status" value="1"/>
</dbReference>
<dbReference type="Pfam" id="PF05175">
    <property type="entry name" value="MTS"/>
    <property type="match status" value="1"/>
</dbReference>
<keyword evidence="2 7" id="KW-0489">Methyltransferase</keyword>
<accession>A0ABP8EBU9</accession>
<dbReference type="PROSITE" id="PS00092">
    <property type="entry name" value="N6_MTASE"/>
    <property type="match status" value="1"/>
</dbReference>
<keyword evidence="4" id="KW-0949">S-adenosyl-L-methionine</keyword>
<protein>
    <recommendedName>
        <fullName evidence="1">peptide chain release factor N(5)-glutamine methyltransferase</fullName>
        <ecNumber evidence="1">2.1.1.297</ecNumber>
    </recommendedName>
</protein>
<dbReference type="InterPro" id="IPR050320">
    <property type="entry name" value="N5-glutamine_MTase"/>
</dbReference>
<dbReference type="InterPro" id="IPR019874">
    <property type="entry name" value="RF_methyltr_PrmC"/>
</dbReference>
<evidence type="ECO:0000259" key="6">
    <source>
        <dbReference type="Pfam" id="PF05175"/>
    </source>
</evidence>
<reference evidence="8" key="1">
    <citation type="journal article" date="2019" name="Int. J. Syst. Evol. Microbiol.">
        <title>The Global Catalogue of Microorganisms (GCM) 10K type strain sequencing project: providing services to taxonomists for standard genome sequencing and annotation.</title>
        <authorList>
            <consortium name="The Broad Institute Genomics Platform"/>
            <consortium name="The Broad Institute Genome Sequencing Center for Infectious Disease"/>
            <person name="Wu L."/>
            <person name="Ma J."/>
        </authorList>
    </citation>
    <scope>NUCLEOTIDE SEQUENCE [LARGE SCALE GENOMIC DNA]</scope>
    <source>
        <strain evidence="8">JCM 17452</strain>
    </source>
</reference>
<dbReference type="EMBL" id="BAABAV010000001">
    <property type="protein sequence ID" value="GAA4269602.1"/>
    <property type="molecule type" value="Genomic_DNA"/>
</dbReference>
<evidence type="ECO:0000313" key="7">
    <source>
        <dbReference type="EMBL" id="GAA4269602.1"/>
    </source>
</evidence>
<evidence type="ECO:0000256" key="2">
    <source>
        <dbReference type="ARBA" id="ARBA00022603"/>
    </source>
</evidence>
<evidence type="ECO:0000256" key="5">
    <source>
        <dbReference type="ARBA" id="ARBA00048391"/>
    </source>
</evidence>
<evidence type="ECO:0000313" key="8">
    <source>
        <dbReference type="Proteomes" id="UP001500027"/>
    </source>
</evidence>
<dbReference type="InterPro" id="IPR029063">
    <property type="entry name" value="SAM-dependent_MTases_sf"/>
</dbReference>
<keyword evidence="8" id="KW-1185">Reference proteome</keyword>
<gene>
    <name evidence="7" type="primary">prmC</name>
    <name evidence="7" type="ORF">GCM10022257_17030</name>
</gene>
<dbReference type="InterPro" id="IPR007848">
    <property type="entry name" value="Small_mtfrase_dom"/>
</dbReference>
<dbReference type="EC" id="2.1.1.297" evidence="1"/>
<dbReference type="PANTHER" id="PTHR18895:SF74">
    <property type="entry name" value="MTRF1L RELEASE FACTOR GLUTAMINE METHYLTRANSFERASE"/>
    <property type="match status" value="1"/>
</dbReference>
<dbReference type="Proteomes" id="UP001500027">
    <property type="component" value="Unassembled WGS sequence"/>
</dbReference>
<dbReference type="Gene3D" id="3.40.50.150">
    <property type="entry name" value="Vaccinia Virus protein VP39"/>
    <property type="match status" value="1"/>
</dbReference>
<comment type="catalytic activity">
    <reaction evidence="5">
        <text>L-glutaminyl-[peptide chain release factor] + S-adenosyl-L-methionine = N(5)-methyl-L-glutaminyl-[peptide chain release factor] + S-adenosyl-L-homocysteine + H(+)</text>
        <dbReference type="Rhea" id="RHEA:42896"/>
        <dbReference type="Rhea" id="RHEA-COMP:10271"/>
        <dbReference type="Rhea" id="RHEA-COMP:10272"/>
        <dbReference type="ChEBI" id="CHEBI:15378"/>
        <dbReference type="ChEBI" id="CHEBI:30011"/>
        <dbReference type="ChEBI" id="CHEBI:57856"/>
        <dbReference type="ChEBI" id="CHEBI:59789"/>
        <dbReference type="ChEBI" id="CHEBI:61891"/>
        <dbReference type="EC" id="2.1.1.297"/>
    </reaction>
</comment>
<dbReference type="InterPro" id="IPR002052">
    <property type="entry name" value="DNA_methylase_N6_adenine_CS"/>
</dbReference>
<dbReference type="GO" id="GO:0008168">
    <property type="term" value="F:methyltransferase activity"/>
    <property type="evidence" value="ECO:0007669"/>
    <property type="project" value="UniProtKB-KW"/>
</dbReference>
<dbReference type="Gene3D" id="1.10.8.10">
    <property type="entry name" value="DNA helicase RuvA subunit, C-terminal domain"/>
    <property type="match status" value="1"/>
</dbReference>
<keyword evidence="3" id="KW-0808">Transferase</keyword>
<sequence>MDDKKFMKLKEIQILFHNELDALFGKEEVDNFFFILIESYYGIKRFQLAMDTSLGLENNEAILSALKLLKQEKPIQYILGHTEFYGLPFKANKHVLIPRPETEELISWIIENTDVNEKLKILDIGTGSGCIAVSLAKNLPKCEIVALDISANAIKVAEGNAQLNNVEITFVKSDILNVSDISNELINKQFDIIVSNPPYVREREKEHMKPNVLDNEPHIALFVKDNNPLQFYEAIVNFAENNLTSKGLLYFEINEYLGDKMIFLLQRNDFQEIELKQDIFKKDRMIKGIKS</sequence>
<dbReference type="GO" id="GO:0032259">
    <property type="term" value="P:methylation"/>
    <property type="evidence" value="ECO:0007669"/>
    <property type="project" value="UniProtKB-KW"/>
</dbReference>
<proteinExistence type="predicted"/>
<dbReference type="PANTHER" id="PTHR18895">
    <property type="entry name" value="HEMK METHYLTRANSFERASE"/>
    <property type="match status" value="1"/>
</dbReference>
<dbReference type="InterPro" id="IPR004556">
    <property type="entry name" value="HemK-like"/>
</dbReference>